<dbReference type="Pfam" id="PF11734">
    <property type="entry name" value="TilS_C"/>
    <property type="match status" value="1"/>
</dbReference>
<proteinExistence type="inferred from homology"/>
<dbReference type="Gene3D" id="3.40.50.620">
    <property type="entry name" value="HUPs"/>
    <property type="match status" value="1"/>
</dbReference>
<dbReference type="OrthoDB" id="9807403at2"/>
<gene>
    <name evidence="8 10" type="primary">tilS</name>
    <name evidence="10" type="ORF">HMP0721_1151</name>
</gene>
<keyword evidence="5 8" id="KW-0547">Nucleotide-binding</keyword>
<dbReference type="Pfam" id="PF01171">
    <property type="entry name" value="ATP_bind_3"/>
    <property type="match status" value="1"/>
</dbReference>
<evidence type="ECO:0000256" key="1">
    <source>
        <dbReference type="ARBA" id="ARBA00004496"/>
    </source>
</evidence>
<dbReference type="PANTHER" id="PTHR43033:SF1">
    <property type="entry name" value="TRNA(ILE)-LYSIDINE SYNTHASE-RELATED"/>
    <property type="match status" value="1"/>
</dbReference>
<dbReference type="EC" id="6.3.4.19" evidence="8"/>
<keyword evidence="3 8" id="KW-0436">Ligase</keyword>
<dbReference type="PANTHER" id="PTHR43033">
    <property type="entry name" value="TRNA(ILE)-LYSIDINE SYNTHASE-RELATED"/>
    <property type="match status" value="1"/>
</dbReference>
<dbReference type="GO" id="GO:0032267">
    <property type="term" value="F:tRNA(Ile)-lysidine synthase activity"/>
    <property type="evidence" value="ECO:0007669"/>
    <property type="project" value="UniProtKB-EC"/>
</dbReference>
<dbReference type="GO" id="GO:0006400">
    <property type="term" value="P:tRNA modification"/>
    <property type="evidence" value="ECO:0007669"/>
    <property type="project" value="UniProtKB-UniRule"/>
</dbReference>
<dbReference type="SUPFAM" id="SSF52402">
    <property type="entry name" value="Adenine nucleotide alpha hydrolases-like"/>
    <property type="match status" value="1"/>
</dbReference>
<protein>
    <recommendedName>
        <fullName evidence="8">tRNA(Ile)-lysidine synthase</fullName>
        <ecNumber evidence="8">6.3.4.19</ecNumber>
    </recommendedName>
    <alternativeName>
        <fullName evidence="8">tRNA(Ile)-2-lysyl-cytidine synthase</fullName>
    </alternativeName>
    <alternativeName>
        <fullName evidence="8">tRNA(Ile)-lysidine synthetase</fullName>
    </alternativeName>
</protein>
<dbReference type="eggNOG" id="COG0037">
    <property type="taxonomic scope" value="Bacteria"/>
</dbReference>
<dbReference type="CDD" id="cd01992">
    <property type="entry name" value="TilS_N"/>
    <property type="match status" value="1"/>
</dbReference>
<dbReference type="Proteomes" id="UP000004754">
    <property type="component" value="Unassembled WGS sequence"/>
</dbReference>
<evidence type="ECO:0000313" key="11">
    <source>
        <dbReference type="Proteomes" id="UP000004754"/>
    </source>
</evidence>
<feature type="binding site" evidence="8">
    <location>
        <begin position="44"/>
        <end position="49"/>
    </location>
    <ligand>
        <name>ATP</name>
        <dbReference type="ChEBI" id="CHEBI:30616"/>
    </ligand>
</feature>
<dbReference type="RefSeq" id="WP_006598575.1">
    <property type="nucleotide sequence ID" value="NZ_GL622359.1"/>
</dbReference>
<evidence type="ECO:0000313" key="10">
    <source>
        <dbReference type="EMBL" id="EFV01758.1"/>
    </source>
</evidence>
<reference evidence="10 11" key="1">
    <citation type="submission" date="2010-12" db="EMBL/GenBank/DDBJ databases">
        <authorList>
            <person name="Muzny D."/>
            <person name="Qin X."/>
            <person name="Deng J."/>
            <person name="Jiang H."/>
            <person name="Liu Y."/>
            <person name="Qu J."/>
            <person name="Song X.-Z."/>
            <person name="Zhang L."/>
            <person name="Thornton R."/>
            <person name="Coyle M."/>
            <person name="Francisco L."/>
            <person name="Jackson L."/>
            <person name="Javaid M."/>
            <person name="Korchina V."/>
            <person name="Kovar C."/>
            <person name="Mata R."/>
            <person name="Mathew T."/>
            <person name="Ngo R."/>
            <person name="Nguyen L."/>
            <person name="Nguyen N."/>
            <person name="Okwuonu G."/>
            <person name="Ongeri F."/>
            <person name="Pham C."/>
            <person name="Simmons D."/>
            <person name="Wilczek-Boney K."/>
            <person name="Hale W."/>
            <person name="Jakkamsetti A."/>
            <person name="Pham P."/>
            <person name="Ruth R."/>
            <person name="San Lucas F."/>
            <person name="Warren J."/>
            <person name="Zhang J."/>
            <person name="Zhao Z."/>
            <person name="Zhou C."/>
            <person name="Zhu D."/>
            <person name="Lee S."/>
            <person name="Bess C."/>
            <person name="Blankenburg K."/>
            <person name="Forbes L."/>
            <person name="Fu Q."/>
            <person name="Gubbala S."/>
            <person name="Hirani K."/>
            <person name="Jayaseelan J.C."/>
            <person name="Lara F."/>
            <person name="Munidasa M."/>
            <person name="Palculict T."/>
            <person name="Patil S."/>
            <person name="Pu L.-L."/>
            <person name="Saada N."/>
            <person name="Tang L."/>
            <person name="Weissenberger G."/>
            <person name="Zhu Y."/>
            <person name="Hemphill L."/>
            <person name="Shang Y."/>
            <person name="Youmans B."/>
            <person name="Ayvaz T."/>
            <person name="Ross M."/>
            <person name="Santibanez J."/>
            <person name="Aqrawi P."/>
            <person name="Gross S."/>
            <person name="Joshi V."/>
            <person name="Fowler G."/>
            <person name="Nazareth L."/>
            <person name="Reid J."/>
            <person name="Worley K."/>
            <person name="Petrosino J."/>
            <person name="Highlander S."/>
            <person name="Gibbs R."/>
        </authorList>
    </citation>
    <scope>NUCLEOTIDE SEQUENCE [LARGE SCALE GENOMIC DNA]</scope>
    <source>
        <strain evidence="10 11">ATCC 23263</strain>
    </source>
</reference>
<sequence length="486" mass="53921">MSHSHVPASSAAPAEVQAFCGDVLKTIRVHQMFEPGDRVIVGVSGGIDSMALLHFLWTHADALGIAVMAGHVNHRIRGEAAEGDQTFVTQWCADHGIPALTAAADVPLTAKERKISLETAGRLARRRCFERWQRQTGAAKIALAHHLDDQAETVLMHLIRGAGIRGAAGMRPVAGAFVRPFLQVRREAIEAYAAAQQLPHVEDATNASDAFMRNRLRHQVMPVLTACNARAAAHIGAFAEQAADWCDAQREILETARERCVTPTDRGIEVALPGWRALPAAVQGALLNRVMAEAAQTAVDFEARHVRMLQEKLAAPATTWDLDLPHHLRARRRYDRLIFSRSGQRRPKPFRGVYVLRRSQRIYDSASGFCFQVRIETAEGSKGTKNCHKHKFVNEIALDYGKIKSDLVLRGRSPGDRVVLAGVGRQKLKKFLMARHIDRDLRDTLPILAEENRVVAILGLYQDPAYQVSDQTQTKFTLRWEKIIAG</sequence>
<dbReference type="EMBL" id="AEQN01000016">
    <property type="protein sequence ID" value="EFV01758.1"/>
    <property type="molecule type" value="Genomic_DNA"/>
</dbReference>
<evidence type="ECO:0000256" key="6">
    <source>
        <dbReference type="ARBA" id="ARBA00022840"/>
    </source>
</evidence>
<comment type="subcellular location">
    <subcellularLocation>
        <location evidence="1 8">Cytoplasm</location>
    </subcellularLocation>
</comment>
<dbReference type="HAMAP" id="MF_01161">
    <property type="entry name" value="tRNA_Ile_lys_synt"/>
    <property type="match status" value="1"/>
</dbReference>
<dbReference type="NCBIfam" id="TIGR02432">
    <property type="entry name" value="lysidine_TilS_N"/>
    <property type="match status" value="1"/>
</dbReference>
<feature type="domain" description="Lysidine-tRNA(Ile) synthetase C-terminal" evidence="9">
    <location>
        <begin position="407"/>
        <end position="480"/>
    </location>
</feature>
<dbReference type="InterPro" id="IPR011063">
    <property type="entry name" value="TilS/TtcA_N"/>
</dbReference>
<dbReference type="SUPFAM" id="SSF56037">
    <property type="entry name" value="PheT/TilS domain"/>
    <property type="match status" value="1"/>
</dbReference>
<evidence type="ECO:0000256" key="8">
    <source>
        <dbReference type="HAMAP-Rule" id="MF_01161"/>
    </source>
</evidence>
<evidence type="ECO:0000256" key="7">
    <source>
        <dbReference type="ARBA" id="ARBA00048539"/>
    </source>
</evidence>
<accession>E6MGL8</accession>
<comment type="catalytic activity">
    <reaction evidence="7 8">
        <text>cytidine(34) in tRNA(Ile2) + L-lysine + ATP = lysidine(34) in tRNA(Ile2) + AMP + diphosphate + H(+)</text>
        <dbReference type="Rhea" id="RHEA:43744"/>
        <dbReference type="Rhea" id="RHEA-COMP:10625"/>
        <dbReference type="Rhea" id="RHEA-COMP:10670"/>
        <dbReference type="ChEBI" id="CHEBI:15378"/>
        <dbReference type="ChEBI" id="CHEBI:30616"/>
        <dbReference type="ChEBI" id="CHEBI:32551"/>
        <dbReference type="ChEBI" id="CHEBI:33019"/>
        <dbReference type="ChEBI" id="CHEBI:82748"/>
        <dbReference type="ChEBI" id="CHEBI:83665"/>
        <dbReference type="ChEBI" id="CHEBI:456215"/>
        <dbReference type="EC" id="6.3.4.19"/>
    </reaction>
</comment>
<dbReference type="HOGENOM" id="CLU_018869_0_1_9"/>
<dbReference type="STRING" id="887929.HMP0721_1151"/>
<organism evidence="10 11">
    <name type="scientific">Pseudoramibacter alactolyticus ATCC 23263</name>
    <dbReference type="NCBI Taxonomy" id="887929"/>
    <lineage>
        <taxon>Bacteria</taxon>
        <taxon>Bacillati</taxon>
        <taxon>Bacillota</taxon>
        <taxon>Clostridia</taxon>
        <taxon>Eubacteriales</taxon>
        <taxon>Eubacteriaceae</taxon>
        <taxon>Pseudoramibacter</taxon>
    </lineage>
</organism>
<dbReference type="Gene3D" id="3.30.465.60">
    <property type="match status" value="1"/>
</dbReference>
<dbReference type="GO" id="GO:0005524">
    <property type="term" value="F:ATP binding"/>
    <property type="evidence" value="ECO:0007669"/>
    <property type="project" value="UniProtKB-UniRule"/>
</dbReference>
<dbReference type="InterPro" id="IPR012796">
    <property type="entry name" value="Lysidine-tRNA-synth_C"/>
</dbReference>
<comment type="domain">
    <text evidence="8">The N-terminal region contains the highly conserved SGGXDS motif, predicted to be a P-loop motif involved in ATP binding.</text>
</comment>
<comment type="caution">
    <text evidence="10">The sequence shown here is derived from an EMBL/GenBank/DDBJ whole genome shotgun (WGS) entry which is preliminary data.</text>
</comment>
<comment type="similarity">
    <text evidence="8">Belongs to the tRNA(Ile)-lysidine synthase family.</text>
</comment>
<dbReference type="InterPro" id="IPR014729">
    <property type="entry name" value="Rossmann-like_a/b/a_fold"/>
</dbReference>
<dbReference type="AlphaFoldDB" id="E6MGL8"/>
<keyword evidence="6 8" id="KW-0067">ATP-binding</keyword>
<evidence type="ECO:0000256" key="4">
    <source>
        <dbReference type="ARBA" id="ARBA00022694"/>
    </source>
</evidence>
<name>E6MGL8_9FIRM</name>
<dbReference type="SMART" id="SM00977">
    <property type="entry name" value="TilS_C"/>
    <property type="match status" value="1"/>
</dbReference>
<keyword evidence="11" id="KW-1185">Reference proteome</keyword>
<evidence type="ECO:0000259" key="9">
    <source>
        <dbReference type="SMART" id="SM00977"/>
    </source>
</evidence>
<dbReference type="InterPro" id="IPR012094">
    <property type="entry name" value="tRNA_Ile_lys_synt"/>
</dbReference>
<keyword evidence="2 8" id="KW-0963">Cytoplasm</keyword>
<dbReference type="NCBIfam" id="TIGR02433">
    <property type="entry name" value="lysidine_TilS_C"/>
    <property type="match status" value="1"/>
</dbReference>
<dbReference type="InterPro" id="IPR012795">
    <property type="entry name" value="tRNA_Ile_lys_synt_N"/>
</dbReference>
<evidence type="ECO:0000256" key="5">
    <source>
        <dbReference type="ARBA" id="ARBA00022741"/>
    </source>
</evidence>
<evidence type="ECO:0000256" key="3">
    <source>
        <dbReference type="ARBA" id="ARBA00022598"/>
    </source>
</evidence>
<dbReference type="GO" id="GO:0005737">
    <property type="term" value="C:cytoplasm"/>
    <property type="evidence" value="ECO:0007669"/>
    <property type="project" value="UniProtKB-SubCell"/>
</dbReference>
<evidence type="ECO:0000256" key="2">
    <source>
        <dbReference type="ARBA" id="ARBA00022490"/>
    </source>
</evidence>
<comment type="function">
    <text evidence="8">Ligates lysine onto the cytidine present at position 34 of the AUA codon-specific tRNA(Ile) that contains the anticodon CAU, in an ATP-dependent manner. Cytidine is converted to lysidine, thus changing the amino acid specificity of the tRNA from methionine to isoleucine.</text>
</comment>
<keyword evidence="4 8" id="KW-0819">tRNA processing</keyword>